<gene>
    <name evidence="3" type="ORF">AWB74_04744</name>
</gene>
<feature type="domain" description="NADP-dependent oxidoreductase" evidence="2">
    <location>
        <begin position="15"/>
        <end position="310"/>
    </location>
</feature>
<evidence type="ECO:0000313" key="3">
    <source>
        <dbReference type="EMBL" id="SAL74963.1"/>
    </source>
</evidence>
<protein>
    <submittedName>
        <fullName evidence="3">Aldo/keto reductase</fullName>
    </submittedName>
</protein>
<dbReference type="OrthoDB" id="5488419at2"/>
<dbReference type="PROSITE" id="PS51257">
    <property type="entry name" value="PROKAR_LIPOPROTEIN"/>
    <property type="match status" value="1"/>
</dbReference>
<dbReference type="SUPFAM" id="SSF51430">
    <property type="entry name" value="NAD(P)-linked oxidoreductase"/>
    <property type="match status" value="1"/>
</dbReference>
<dbReference type="PANTHER" id="PTHR43625:SF40">
    <property type="entry name" value="ALDO-KETO REDUCTASE YAKC [NADP(+)]"/>
    <property type="match status" value="1"/>
</dbReference>
<dbReference type="AlphaFoldDB" id="A0A158K2J9"/>
<dbReference type="Pfam" id="PF00248">
    <property type="entry name" value="Aldo_ket_red"/>
    <property type="match status" value="1"/>
</dbReference>
<organism evidence="3 4">
    <name type="scientific">Caballeronia arvi</name>
    <dbReference type="NCBI Taxonomy" id="1777135"/>
    <lineage>
        <taxon>Bacteria</taxon>
        <taxon>Pseudomonadati</taxon>
        <taxon>Pseudomonadota</taxon>
        <taxon>Betaproteobacteria</taxon>
        <taxon>Burkholderiales</taxon>
        <taxon>Burkholderiaceae</taxon>
        <taxon>Caballeronia</taxon>
    </lineage>
</organism>
<name>A0A158K2J9_9BURK</name>
<dbReference type="InterPro" id="IPR036812">
    <property type="entry name" value="NAD(P)_OxRdtase_dom_sf"/>
</dbReference>
<dbReference type="EMBL" id="FCOM02000023">
    <property type="protein sequence ID" value="SAL74963.1"/>
    <property type="molecule type" value="Genomic_DNA"/>
</dbReference>
<proteinExistence type="predicted"/>
<dbReference type="GO" id="GO:0016491">
    <property type="term" value="F:oxidoreductase activity"/>
    <property type="evidence" value="ECO:0007669"/>
    <property type="project" value="UniProtKB-KW"/>
</dbReference>
<keyword evidence="4" id="KW-1185">Reference proteome</keyword>
<sequence>MEQRKLGKTGPQSAAIGLGCMGMSGMYGPSDRAESIATIHAALEAGVTLLDTGDFYGMGHNEMLIGEALRSAPPSRRDAAILSVKFGGMRDPAGNFIAFDGRPVAVKSALAYTLQRLGVDHIDIYRPARLDANVPIEDTVGAIADMIDAGYVRHVGLSEVGAETLRKAAAVHPVCDLQIEYSLISRGIEDAILPACRELGIGVTAYGVLSRGLISGHWSRDAAQSGDWRANSPRFQQGNVERNLALVDALRKIADTKRVSVAQIAIAWVLAQGDDIVPVIGARRRDRLTESLGALDVVLTNDELAAIEAAVPKGAASGDRYEAVQMAHLDSEKR</sequence>
<dbReference type="InterPro" id="IPR050791">
    <property type="entry name" value="Aldo-Keto_reductase"/>
</dbReference>
<dbReference type="PANTHER" id="PTHR43625">
    <property type="entry name" value="AFLATOXIN B1 ALDEHYDE REDUCTASE"/>
    <property type="match status" value="1"/>
</dbReference>
<accession>A0A158K2J9</accession>
<reference evidence="3" key="1">
    <citation type="submission" date="2016-01" db="EMBL/GenBank/DDBJ databases">
        <authorList>
            <person name="Peeters C."/>
        </authorList>
    </citation>
    <scope>NUCLEOTIDE SEQUENCE [LARGE SCALE GENOMIC DNA]</scope>
    <source>
        <strain evidence="3">LMG 29317</strain>
    </source>
</reference>
<dbReference type="Gene3D" id="3.20.20.100">
    <property type="entry name" value="NADP-dependent oxidoreductase domain"/>
    <property type="match status" value="1"/>
</dbReference>
<dbReference type="InterPro" id="IPR023210">
    <property type="entry name" value="NADP_OxRdtase_dom"/>
</dbReference>
<dbReference type="GO" id="GO:0005737">
    <property type="term" value="C:cytoplasm"/>
    <property type="evidence" value="ECO:0007669"/>
    <property type="project" value="TreeGrafter"/>
</dbReference>
<keyword evidence="1" id="KW-0560">Oxidoreductase</keyword>
<evidence type="ECO:0000256" key="1">
    <source>
        <dbReference type="ARBA" id="ARBA00023002"/>
    </source>
</evidence>
<dbReference type="Proteomes" id="UP000055019">
    <property type="component" value="Unassembled WGS sequence"/>
</dbReference>
<evidence type="ECO:0000313" key="4">
    <source>
        <dbReference type="Proteomes" id="UP000055019"/>
    </source>
</evidence>
<comment type="caution">
    <text evidence="3">The sequence shown here is derived from an EMBL/GenBank/DDBJ whole genome shotgun (WGS) entry which is preliminary data.</text>
</comment>
<evidence type="ECO:0000259" key="2">
    <source>
        <dbReference type="Pfam" id="PF00248"/>
    </source>
</evidence>
<dbReference type="RefSeq" id="WP_061149129.1">
    <property type="nucleotide sequence ID" value="NZ_FCOM02000023.1"/>
</dbReference>